<dbReference type="Pfam" id="PF00350">
    <property type="entry name" value="Dynamin_N"/>
    <property type="match status" value="2"/>
</dbReference>
<dbReference type="Gene3D" id="3.40.50.300">
    <property type="entry name" value="P-loop containing nucleotide triphosphate hydrolases"/>
    <property type="match status" value="1"/>
</dbReference>
<evidence type="ECO:0000313" key="4">
    <source>
        <dbReference type="Proteomes" id="UP000587760"/>
    </source>
</evidence>
<comment type="caution">
    <text evidence="3">The sequence shown here is derived from an EMBL/GenBank/DDBJ whole genome shotgun (WGS) entry which is preliminary data.</text>
</comment>
<keyword evidence="1" id="KW-0812">Transmembrane</keyword>
<sequence>MNAELIDRTYRENARIIKSSLEELTSKLEDPDFTDLNKELIALSDSLDKPFMFVIIGEVKSGKSSFINALTGTEICEVDADICTDRVQQVVYSDQPYLEHIEKYLDIKGINAEILKEISIVDTPGTDSIINEHEEITKRFAPNSNVIFFVFPALNPHHSSSWEMLKVMKEEWSRNIVFIAAQADRCSEKELETGLKKIAEYAREKGISSPVIFPTSSKFEKEGHYEKSGFREIRDFISDTTRGGQHMLLKLKDRIDIAEILLEKAEKKLDVRSGILDRDRELKNTITNRYRTGLENSAKEIDKILERMNFVFDRTSRDYSLRLKNSLSTANILKQAIPIPRFRNSRHKVDRKFLEEVLREMNSDLEKSLAKEAADNASFFIDGIKYRFSEIIREVEKARDLYSREAGDRALEAFINRRDETLTEILNGLTEMSTDLSLLTNLEKHNPDISDTVLKGGLVAAAGALLSIIAQGAVFDATGGALSAVGILGASGIILFKRSRMIREFRKSLEETNSRFSAELKRRLRNKLELIFDDIHRQFEKIDSHIEKESEFIKTASFHIEKKRNVFRKIKSTC</sequence>
<dbReference type="AlphaFoldDB" id="A0A841R6G9"/>
<feature type="transmembrane region" description="Helical" evidence="1">
    <location>
        <begin position="480"/>
        <end position="496"/>
    </location>
</feature>
<gene>
    <name evidence="3" type="ORF">HNR50_000400</name>
</gene>
<dbReference type="InterPro" id="IPR051943">
    <property type="entry name" value="TRAFAC_Dynamin-like_GTPase"/>
</dbReference>
<feature type="domain" description="Dynamin N-terminal" evidence="2">
    <location>
        <begin position="54"/>
        <end position="99"/>
    </location>
</feature>
<organism evidence="3 4">
    <name type="scientific">Spirochaeta isovalerica</name>
    <dbReference type="NCBI Taxonomy" id="150"/>
    <lineage>
        <taxon>Bacteria</taxon>
        <taxon>Pseudomonadati</taxon>
        <taxon>Spirochaetota</taxon>
        <taxon>Spirochaetia</taxon>
        <taxon>Spirochaetales</taxon>
        <taxon>Spirochaetaceae</taxon>
        <taxon>Spirochaeta</taxon>
    </lineage>
</organism>
<dbReference type="RefSeq" id="WP_184742956.1">
    <property type="nucleotide sequence ID" value="NZ_JACHGJ010000001.1"/>
</dbReference>
<reference evidence="3 4" key="1">
    <citation type="submission" date="2020-08" db="EMBL/GenBank/DDBJ databases">
        <title>Genomic Encyclopedia of Type Strains, Phase IV (KMG-IV): sequencing the most valuable type-strain genomes for metagenomic binning, comparative biology and taxonomic classification.</title>
        <authorList>
            <person name="Goeker M."/>
        </authorList>
    </citation>
    <scope>NUCLEOTIDE SEQUENCE [LARGE SCALE GENOMIC DNA]</scope>
    <source>
        <strain evidence="3 4">DSM 2461</strain>
    </source>
</reference>
<dbReference type="Proteomes" id="UP000587760">
    <property type="component" value="Unassembled WGS sequence"/>
</dbReference>
<keyword evidence="4" id="KW-1185">Reference proteome</keyword>
<dbReference type="SUPFAM" id="SSF52540">
    <property type="entry name" value="P-loop containing nucleoside triphosphate hydrolases"/>
    <property type="match status" value="1"/>
</dbReference>
<keyword evidence="1" id="KW-1133">Transmembrane helix</keyword>
<evidence type="ECO:0000259" key="2">
    <source>
        <dbReference type="Pfam" id="PF00350"/>
    </source>
</evidence>
<feature type="domain" description="Dynamin N-terminal" evidence="2">
    <location>
        <begin position="110"/>
        <end position="180"/>
    </location>
</feature>
<evidence type="ECO:0000256" key="1">
    <source>
        <dbReference type="SAM" id="Phobius"/>
    </source>
</evidence>
<accession>A0A841R6G9</accession>
<protein>
    <submittedName>
        <fullName evidence="3">Ribosome biogenesis GTPase A</fullName>
    </submittedName>
</protein>
<name>A0A841R6G9_9SPIO</name>
<dbReference type="InterPro" id="IPR045063">
    <property type="entry name" value="Dynamin_N"/>
</dbReference>
<proteinExistence type="predicted"/>
<dbReference type="InterPro" id="IPR027417">
    <property type="entry name" value="P-loop_NTPase"/>
</dbReference>
<dbReference type="PANTHER" id="PTHR43681:SF1">
    <property type="entry name" value="SARCALUMENIN"/>
    <property type="match status" value="1"/>
</dbReference>
<dbReference type="EMBL" id="JACHGJ010000001">
    <property type="protein sequence ID" value="MBB6478767.1"/>
    <property type="molecule type" value="Genomic_DNA"/>
</dbReference>
<evidence type="ECO:0000313" key="3">
    <source>
        <dbReference type="EMBL" id="MBB6478767.1"/>
    </source>
</evidence>
<dbReference type="PANTHER" id="PTHR43681">
    <property type="entry name" value="TRANSMEMBRANE GTPASE FZO"/>
    <property type="match status" value="1"/>
</dbReference>
<keyword evidence="1" id="KW-0472">Membrane</keyword>